<gene>
    <name evidence="2" type="ORF">LSALG_LOCUS38079</name>
</gene>
<sequence length="188" mass="21349">MGWHAFSCFPFISISSQFLLTSVRLISFLIALQNMEYRHTDCHFTTSFLPNNKIRPDGPDSGACVVYFVGFAKRRFEKESRSCHLCCKEAIIGMSKQELIHYAAKYGVLGRFGQTPPMLLCGERNKKIGHGSGGEHWRKLHKIAPLMVGCRREGIESLAHFTISIFANKVYVDYMSSSDNKELDQIFT</sequence>
<evidence type="ECO:0000313" key="3">
    <source>
        <dbReference type="Proteomes" id="UP001177003"/>
    </source>
</evidence>
<name>A0AA36EJJ7_LACSI</name>
<organism evidence="2 3">
    <name type="scientific">Lactuca saligna</name>
    <name type="common">Willowleaf lettuce</name>
    <dbReference type="NCBI Taxonomy" id="75948"/>
    <lineage>
        <taxon>Eukaryota</taxon>
        <taxon>Viridiplantae</taxon>
        <taxon>Streptophyta</taxon>
        <taxon>Embryophyta</taxon>
        <taxon>Tracheophyta</taxon>
        <taxon>Spermatophyta</taxon>
        <taxon>Magnoliopsida</taxon>
        <taxon>eudicotyledons</taxon>
        <taxon>Gunneridae</taxon>
        <taxon>Pentapetalae</taxon>
        <taxon>asterids</taxon>
        <taxon>campanulids</taxon>
        <taxon>Asterales</taxon>
        <taxon>Asteraceae</taxon>
        <taxon>Cichorioideae</taxon>
        <taxon>Cichorieae</taxon>
        <taxon>Lactucinae</taxon>
        <taxon>Lactuca</taxon>
    </lineage>
</organism>
<dbReference type="AlphaFoldDB" id="A0AA36EJJ7"/>
<dbReference type="Proteomes" id="UP001177003">
    <property type="component" value="Chromosome 8"/>
</dbReference>
<keyword evidence="1" id="KW-0472">Membrane</keyword>
<reference evidence="2" key="1">
    <citation type="submission" date="2023-04" db="EMBL/GenBank/DDBJ databases">
        <authorList>
            <person name="Vijverberg K."/>
            <person name="Xiong W."/>
            <person name="Schranz E."/>
        </authorList>
    </citation>
    <scope>NUCLEOTIDE SEQUENCE</scope>
</reference>
<evidence type="ECO:0000313" key="2">
    <source>
        <dbReference type="EMBL" id="CAI9299366.1"/>
    </source>
</evidence>
<protein>
    <submittedName>
        <fullName evidence="2">Uncharacterized protein</fullName>
    </submittedName>
</protein>
<dbReference type="EMBL" id="OX465084">
    <property type="protein sequence ID" value="CAI9299366.1"/>
    <property type="molecule type" value="Genomic_DNA"/>
</dbReference>
<feature type="transmembrane region" description="Helical" evidence="1">
    <location>
        <begin position="12"/>
        <end position="32"/>
    </location>
</feature>
<accession>A0AA36EJJ7</accession>
<evidence type="ECO:0000256" key="1">
    <source>
        <dbReference type="SAM" id="Phobius"/>
    </source>
</evidence>
<keyword evidence="3" id="KW-1185">Reference proteome</keyword>
<keyword evidence="1" id="KW-0812">Transmembrane</keyword>
<keyword evidence="1" id="KW-1133">Transmembrane helix</keyword>
<proteinExistence type="predicted"/>